<proteinExistence type="predicted"/>
<accession>A0A1H9KG72</accession>
<dbReference type="SUPFAM" id="SSF88697">
    <property type="entry name" value="PUA domain-like"/>
    <property type="match status" value="1"/>
</dbReference>
<dbReference type="InterPro" id="IPR003111">
    <property type="entry name" value="Lon_prtase_N"/>
</dbReference>
<evidence type="ECO:0000313" key="2">
    <source>
        <dbReference type="EMBL" id="SEQ98150.1"/>
    </source>
</evidence>
<keyword evidence="3" id="KW-1185">Reference proteome</keyword>
<dbReference type="Proteomes" id="UP000199021">
    <property type="component" value="Unassembled WGS sequence"/>
</dbReference>
<feature type="domain" description="Lon N-terminal" evidence="1">
    <location>
        <begin position="5"/>
        <end position="181"/>
    </location>
</feature>
<dbReference type="InParanoid" id="A0A1H9KG72"/>
<dbReference type="AlphaFoldDB" id="A0A1H9KG72"/>
<evidence type="ECO:0000313" key="3">
    <source>
        <dbReference type="Proteomes" id="UP000199021"/>
    </source>
</evidence>
<reference evidence="3" key="1">
    <citation type="submission" date="2016-10" db="EMBL/GenBank/DDBJ databases">
        <authorList>
            <person name="Varghese N."/>
            <person name="Submissions S."/>
        </authorList>
    </citation>
    <scope>NUCLEOTIDE SEQUENCE [LARGE SCALE GENOMIC DNA]</scope>
    <source>
        <strain evidence="3">DSM 24740</strain>
    </source>
</reference>
<dbReference type="EMBL" id="FOFB01000020">
    <property type="protein sequence ID" value="SEQ98150.1"/>
    <property type="molecule type" value="Genomic_DNA"/>
</dbReference>
<dbReference type="RefSeq" id="WP_090170826.1">
    <property type="nucleotide sequence ID" value="NZ_FOFB01000020.1"/>
</dbReference>
<protein>
    <recommendedName>
        <fullName evidence="1">Lon N-terminal domain-containing protein</fullName>
    </recommendedName>
</protein>
<dbReference type="InterPro" id="IPR046336">
    <property type="entry name" value="Lon_prtase_N_sf"/>
</dbReference>
<dbReference type="Pfam" id="PF02190">
    <property type="entry name" value="LON_substr_bdg"/>
    <property type="match status" value="1"/>
</dbReference>
<organism evidence="2 3">
    <name type="scientific">Neolewinella agarilytica</name>
    <dbReference type="NCBI Taxonomy" id="478744"/>
    <lineage>
        <taxon>Bacteria</taxon>
        <taxon>Pseudomonadati</taxon>
        <taxon>Bacteroidota</taxon>
        <taxon>Saprospiria</taxon>
        <taxon>Saprospirales</taxon>
        <taxon>Lewinellaceae</taxon>
        <taxon>Neolewinella</taxon>
    </lineage>
</organism>
<dbReference type="Gene3D" id="2.30.130.40">
    <property type="entry name" value="LON domain-like"/>
    <property type="match status" value="1"/>
</dbReference>
<dbReference type="STRING" id="478744.SAMN05444359_12097"/>
<name>A0A1H9KG72_9BACT</name>
<dbReference type="OrthoDB" id="25394at2"/>
<evidence type="ECO:0000259" key="1">
    <source>
        <dbReference type="Pfam" id="PF02190"/>
    </source>
</evidence>
<dbReference type="InterPro" id="IPR015947">
    <property type="entry name" value="PUA-like_sf"/>
</dbReference>
<sequence length="211" mass="24298">MTENIALFPLQLVVFPGETLNLHIFEPRYRQLIEDAEQQGTTFCVPTVINGKIRPVATEVELTEIAMRYPGGESDIHCLGKRVFYLEDIWRNFPEKLYPGGSGKLLTVDLEEDPAINEEIISITTDIYRLLNIDKTIKSTAEGFKTYDISHYVGMTLEQEYELLTLLNGKERQQYLLNHLQSISPGIERKTAIRDRAKLNGHFRELMPPEW</sequence>
<gene>
    <name evidence="2" type="ORF">SAMN05444359_12097</name>
</gene>